<comment type="caution">
    <text evidence="3">The sequence shown here is derived from an EMBL/GenBank/DDBJ whole genome shotgun (WGS) entry which is preliminary data.</text>
</comment>
<dbReference type="OrthoDB" id="9815894at2"/>
<proteinExistence type="predicted"/>
<dbReference type="PROSITE" id="PS50005">
    <property type="entry name" value="TPR"/>
    <property type="match status" value="1"/>
</dbReference>
<evidence type="ECO:0000313" key="4">
    <source>
        <dbReference type="Proteomes" id="UP000175691"/>
    </source>
</evidence>
<accession>A0A1E7ZA93</accession>
<dbReference type="PANTHER" id="PTHR12788">
    <property type="entry name" value="PROTEIN-TYROSINE SULFOTRANSFERASE 2"/>
    <property type="match status" value="1"/>
</dbReference>
<dbReference type="InterPro" id="IPR026634">
    <property type="entry name" value="TPST-like"/>
</dbReference>
<dbReference type="SUPFAM" id="SSF81901">
    <property type="entry name" value="HCP-like"/>
    <property type="match status" value="1"/>
</dbReference>
<keyword evidence="1 3" id="KW-0808">Transferase</keyword>
<dbReference type="Pfam" id="PF13469">
    <property type="entry name" value="Sulfotransfer_3"/>
    <property type="match status" value="1"/>
</dbReference>
<protein>
    <submittedName>
        <fullName evidence="3">Protein-tyrosine sulfotransferase</fullName>
    </submittedName>
</protein>
<gene>
    <name evidence="3" type="ORF">BFC18_14485</name>
</gene>
<evidence type="ECO:0000256" key="2">
    <source>
        <dbReference type="PROSITE-ProRule" id="PRU00339"/>
    </source>
</evidence>
<reference evidence="3 4" key="1">
    <citation type="submission" date="2016-08" db="EMBL/GenBank/DDBJ databases">
        <authorList>
            <person name="Seilhamer J.J."/>
        </authorList>
    </citation>
    <scope>NUCLEOTIDE SEQUENCE [LARGE SCALE GENOMIC DNA]</scope>
    <source>
        <strain evidence="3 4">KCTC 42603</strain>
    </source>
</reference>
<name>A0A1E7ZA93_9ALTE</name>
<keyword evidence="4" id="KW-1185">Reference proteome</keyword>
<dbReference type="SUPFAM" id="SSF52540">
    <property type="entry name" value="P-loop containing nucleoside triphosphate hydrolases"/>
    <property type="match status" value="1"/>
</dbReference>
<dbReference type="SMART" id="SM00028">
    <property type="entry name" value="TPR"/>
    <property type="match status" value="2"/>
</dbReference>
<dbReference type="Proteomes" id="UP000175691">
    <property type="component" value="Unassembled WGS sequence"/>
</dbReference>
<dbReference type="STRING" id="1656094.BFC18_14485"/>
<dbReference type="InterPro" id="IPR019734">
    <property type="entry name" value="TPR_rpt"/>
</dbReference>
<feature type="repeat" description="TPR" evidence="2">
    <location>
        <begin position="108"/>
        <end position="141"/>
    </location>
</feature>
<evidence type="ECO:0000256" key="1">
    <source>
        <dbReference type="ARBA" id="ARBA00022679"/>
    </source>
</evidence>
<dbReference type="EMBL" id="MDHN01000029">
    <property type="protein sequence ID" value="OFC70372.1"/>
    <property type="molecule type" value="Genomic_DNA"/>
</dbReference>
<dbReference type="Gene3D" id="1.25.40.10">
    <property type="entry name" value="Tetratricopeptide repeat domain"/>
    <property type="match status" value="2"/>
</dbReference>
<dbReference type="Gene3D" id="3.40.50.300">
    <property type="entry name" value="P-loop containing nucleotide triphosphate hydrolases"/>
    <property type="match status" value="1"/>
</dbReference>
<dbReference type="Pfam" id="PF13432">
    <property type="entry name" value="TPR_16"/>
    <property type="match status" value="1"/>
</dbReference>
<dbReference type="RefSeq" id="WP_070126015.1">
    <property type="nucleotide sequence ID" value="NZ_MDHN01000029.1"/>
</dbReference>
<dbReference type="PANTHER" id="PTHR12788:SF10">
    <property type="entry name" value="PROTEIN-TYROSINE SULFOTRANSFERASE"/>
    <property type="match status" value="1"/>
</dbReference>
<dbReference type="AlphaFoldDB" id="A0A1E7ZA93"/>
<dbReference type="InterPro" id="IPR027417">
    <property type="entry name" value="P-loop_NTPase"/>
</dbReference>
<sequence length="521" mass="58647">MVVNLDASGRLKQANALFSAGDIKQAHQICVDLIQQRLLIGDAYHLLAQIHLSLQQFQKAAELCKHAIKNQDKTDFRVTLCRAYALLGQTDAVLAIAGTVPPSATTTAYQADTLGVALSGCNEHEKALEYFTQAVERSPTTAYLYNYAVSCKFCGELEKAQHALHQLLDTDPDYYQAHFALSELTTGDQAHTHIQVLQNKLSNSELALEPSLHLSHALARELEKQKDYHRAFTVLRDAKAKKQRDLPYNPEADKALFGYLSEQFSQADAITASTPSQSTSERPIFIVGMPRSGTTLVERILSSHADVSSGGELQDFSMLLKQISGAGGHQVLDVPTLQQAETVDYNLIASAYLQRTAHIGKTKHFVDKLPFNFFYLPYIRRAFPNAKILCLLRDPLDTCVGNYRQLFSIQNPHYHYTQTLEDCADFYQQFSAWVHQWQTVDSDNFLLLSYEALTAEPEKHIPALIEFCGLPWDDRCMAMEHNTAPVSTASKMQVKEPINQRSVGRWKRYQPFTDVIESRFR</sequence>
<keyword evidence="2" id="KW-0802">TPR repeat</keyword>
<dbReference type="GO" id="GO:0008476">
    <property type="term" value="F:protein-tyrosine sulfotransferase activity"/>
    <property type="evidence" value="ECO:0007669"/>
    <property type="project" value="InterPro"/>
</dbReference>
<dbReference type="InterPro" id="IPR011990">
    <property type="entry name" value="TPR-like_helical_dom_sf"/>
</dbReference>
<evidence type="ECO:0000313" key="3">
    <source>
        <dbReference type="EMBL" id="OFC70372.1"/>
    </source>
</evidence>
<organism evidence="3 4">
    <name type="scientific">Alteromonas confluentis</name>
    <dbReference type="NCBI Taxonomy" id="1656094"/>
    <lineage>
        <taxon>Bacteria</taxon>
        <taxon>Pseudomonadati</taxon>
        <taxon>Pseudomonadota</taxon>
        <taxon>Gammaproteobacteria</taxon>
        <taxon>Alteromonadales</taxon>
        <taxon>Alteromonadaceae</taxon>
        <taxon>Alteromonas/Salinimonas group</taxon>
        <taxon>Alteromonas</taxon>
    </lineage>
</organism>
<dbReference type="Pfam" id="PF13181">
    <property type="entry name" value="TPR_8"/>
    <property type="match status" value="1"/>
</dbReference>